<feature type="compositionally biased region" description="Low complexity" evidence="2">
    <location>
        <begin position="490"/>
        <end position="504"/>
    </location>
</feature>
<feature type="compositionally biased region" description="Gly residues" evidence="2">
    <location>
        <begin position="694"/>
        <end position="724"/>
    </location>
</feature>
<proteinExistence type="predicted"/>
<dbReference type="Pfam" id="PF08549">
    <property type="entry name" value="SWI-SNF_Ssr4_N"/>
    <property type="match status" value="1"/>
</dbReference>
<feature type="coiled-coil region" evidence="1">
    <location>
        <begin position="370"/>
        <end position="401"/>
    </location>
</feature>
<evidence type="ECO:0000259" key="4">
    <source>
        <dbReference type="Pfam" id="PF20497"/>
    </source>
</evidence>
<evidence type="ECO:0000313" key="5">
    <source>
        <dbReference type="EMBL" id="KAK5704425.1"/>
    </source>
</evidence>
<feature type="region of interest" description="Disordered" evidence="2">
    <location>
        <begin position="204"/>
        <end position="263"/>
    </location>
</feature>
<accession>A0AAN7WP90</accession>
<protein>
    <recommendedName>
        <fullName evidence="7">DUF1750-domain-containing protein</fullName>
    </recommendedName>
</protein>
<dbReference type="EMBL" id="JAVRQU010000004">
    <property type="protein sequence ID" value="KAK5704425.1"/>
    <property type="molecule type" value="Genomic_DNA"/>
</dbReference>
<gene>
    <name evidence="5" type="ORF">LTR97_003443</name>
</gene>
<organism evidence="5 6">
    <name type="scientific">Elasticomyces elasticus</name>
    <dbReference type="NCBI Taxonomy" id="574655"/>
    <lineage>
        <taxon>Eukaryota</taxon>
        <taxon>Fungi</taxon>
        <taxon>Dikarya</taxon>
        <taxon>Ascomycota</taxon>
        <taxon>Pezizomycotina</taxon>
        <taxon>Dothideomycetes</taxon>
        <taxon>Dothideomycetidae</taxon>
        <taxon>Mycosphaerellales</taxon>
        <taxon>Teratosphaeriaceae</taxon>
        <taxon>Elasticomyces</taxon>
    </lineage>
</organism>
<feature type="domain" description="SWI/SNF and RSC complexes subunit Ssr4 C-terminal" evidence="4">
    <location>
        <begin position="271"/>
        <end position="671"/>
    </location>
</feature>
<feature type="compositionally biased region" description="Low complexity" evidence="2">
    <location>
        <begin position="215"/>
        <end position="226"/>
    </location>
</feature>
<evidence type="ECO:0008006" key="7">
    <source>
        <dbReference type="Google" id="ProtNLM"/>
    </source>
</evidence>
<reference evidence="5" key="1">
    <citation type="submission" date="2023-08" db="EMBL/GenBank/DDBJ databases">
        <title>Black Yeasts Isolated from many extreme environments.</title>
        <authorList>
            <person name="Coleine C."/>
            <person name="Stajich J.E."/>
            <person name="Selbmann L."/>
        </authorList>
    </citation>
    <scope>NUCLEOTIDE SEQUENCE</scope>
    <source>
        <strain evidence="5">CCFEE 5810</strain>
    </source>
</reference>
<name>A0AAN7WP90_9PEZI</name>
<evidence type="ECO:0000259" key="3">
    <source>
        <dbReference type="Pfam" id="PF08549"/>
    </source>
</evidence>
<feature type="domain" description="SWI/SNF and RSC complexes subunit Ssr4 N-terminal" evidence="3">
    <location>
        <begin position="2"/>
        <end position="209"/>
    </location>
</feature>
<feature type="region of interest" description="Disordered" evidence="2">
    <location>
        <begin position="669"/>
        <end position="724"/>
    </location>
</feature>
<evidence type="ECO:0000313" key="6">
    <source>
        <dbReference type="Proteomes" id="UP001310594"/>
    </source>
</evidence>
<dbReference type="AlphaFoldDB" id="A0AAN7WP90"/>
<keyword evidence="1" id="KW-0175">Coiled coil</keyword>
<dbReference type="Pfam" id="PF20497">
    <property type="entry name" value="SWI-SNF_Ssr4_C"/>
    <property type="match status" value="1"/>
</dbReference>
<sequence>MNNPSQGLQAPLQNHVHLISGHRFPIIASLDLAQALIYLLDAPTIVKTIAPMSWTYVQAPPDGTLWLEWLPPTRMETQTFSSDGYIWADAESTFRHDYKGYTIEVLKHTMGYRMNYDQIASHARTRFHIVAKNPSVNAAPPDPALWIVHYHQADRILPASQAPFPPQMQQIMQERKWLESQGKLEKRDFMLHDRQSWPQITVPASNGRGQGGMQQQGMYGQPGPSQIQQGRGQPAYYPQQVASGQPPAAKRQRPNPPVAGGSHDGVHDINIEEEENTTQGDFFDHLTTRDISMARYTQHHRWMEEVFSSPWASNQLVPADLGLGLMGELKGLTEGILELPLVAEVGARPTKPTEAQPFTNLSQDQVGEFNRRVAKHLEEGKAEIERMKAEHEEKMSAWKKSGGVMRAEKRLRLATWEGHESAVPTVFRVEGQTADGGEVKDTVQSLVLEVEELLGMKISPRKEAVVVEKGGLEREEEVPAVQQDMGRQMQQQQQQQYGGQQQTMTANSGGTQEPTMYHQDPSSSEAMTTMQHGLQQGLEAQRRILAGQPGVAQQLSKPVATSLAPVAEVSGTPSMMGGVDVAGTSNIDFGAGGMEGNTVPSARGGVEMQVQPPTTSSTEGMAQPQLVVPGITLPTTTTVDNDMTLAADDDTAGEAGMADDSLFNESMFGDLTNTDEGDGEGAGGEFDFAASSTAGGGTGGGEGEAFGEGMFGMSGAGGDGTEGQ</sequence>
<feature type="compositionally biased region" description="Polar residues" evidence="2">
    <location>
        <begin position="505"/>
        <end position="530"/>
    </location>
</feature>
<feature type="region of interest" description="Disordered" evidence="2">
    <location>
        <begin position="490"/>
        <end position="530"/>
    </location>
</feature>
<dbReference type="InterPro" id="IPR046464">
    <property type="entry name" value="SWI-SNF_Ssr4_C"/>
</dbReference>
<dbReference type="Proteomes" id="UP001310594">
    <property type="component" value="Unassembled WGS sequence"/>
</dbReference>
<dbReference type="InterPro" id="IPR013859">
    <property type="entry name" value="Ssr4_N"/>
</dbReference>
<dbReference type="GO" id="GO:0006338">
    <property type="term" value="P:chromatin remodeling"/>
    <property type="evidence" value="ECO:0007669"/>
    <property type="project" value="InterPro"/>
</dbReference>
<comment type="caution">
    <text evidence="5">The sequence shown here is derived from an EMBL/GenBank/DDBJ whole genome shotgun (WGS) entry which is preliminary data.</text>
</comment>
<evidence type="ECO:0000256" key="2">
    <source>
        <dbReference type="SAM" id="MobiDB-lite"/>
    </source>
</evidence>
<evidence type="ECO:0000256" key="1">
    <source>
        <dbReference type="SAM" id="Coils"/>
    </source>
</evidence>